<keyword evidence="1" id="KW-0812">Transmembrane</keyword>
<gene>
    <name evidence="2" type="ORF">LC0644_0520</name>
</gene>
<dbReference type="AlphaFoldDB" id="A0A0C9PLR2"/>
<sequence>MEATKLAKRKQWPVPFSQTEPHFTFNNWLKFFSVVLFTYLLFYTRNPIGGFFNMSGTTFLNVANGWTRAVVVFGGVLYCAIIFAGAVWAAGWDGLSQLFASFRWRDIWYVFAYGILYLIATTLGGILGDLVPIRFGVDFVNTLEAAQFGNLGAFSLISFRAFFMTLATQLTAVMIFLASQQLFSRLAIKHRRWALFLTYLLALAVTAVVTTTPLAPHVFVNIASGLVAQLPLYWVYRRSRNILVVTLSAFILMHVMIGLAVMLG</sequence>
<dbReference type="Proteomes" id="UP000032552">
    <property type="component" value="Unassembled WGS sequence"/>
</dbReference>
<evidence type="ECO:0000313" key="3">
    <source>
        <dbReference type="Proteomes" id="UP000032552"/>
    </source>
</evidence>
<keyword evidence="1" id="KW-1133">Transmembrane helix</keyword>
<comment type="caution">
    <text evidence="2">The sequence shown here is derived from an EMBL/GenBank/DDBJ whole genome shotgun (WGS) entry which is preliminary data.</text>
</comment>
<organism evidence="2 3">
    <name type="scientific">Lacticaseibacillus paracasei NRIC 0644</name>
    <dbReference type="NCBI Taxonomy" id="1435038"/>
    <lineage>
        <taxon>Bacteria</taxon>
        <taxon>Bacillati</taxon>
        <taxon>Bacillota</taxon>
        <taxon>Bacilli</taxon>
        <taxon>Lactobacillales</taxon>
        <taxon>Lactobacillaceae</taxon>
        <taxon>Lacticaseibacillus</taxon>
    </lineage>
</organism>
<name>A0A0C9PLR2_LACPA</name>
<feature type="transmembrane region" description="Helical" evidence="1">
    <location>
        <begin position="28"/>
        <end position="45"/>
    </location>
</feature>
<feature type="transmembrane region" description="Helical" evidence="1">
    <location>
        <begin position="151"/>
        <end position="177"/>
    </location>
</feature>
<feature type="transmembrane region" description="Helical" evidence="1">
    <location>
        <begin position="243"/>
        <end position="263"/>
    </location>
</feature>
<evidence type="ECO:0000313" key="2">
    <source>
        <dbReference type="EMBL" id="GAN35931.1"/>
    </source>
</evidence>
<feature type="transmembrane region" description="Helical" evidence="1">
    <location>
        <begin position="107"/>
        <end position="131"/>
    </location>
</feature>
<feature type="transmembrane region" description="Helical" evidence="1">
    <location>
        <begin position="193"/>
        <end position="212"/>
    </location>
</feature>
<feature type="transmembrane region" description="Helical" evidence="1">
    <location>
        <begin position="65"/>
        <end position="95"/>
    </location>
</feature>
<dbReference type="EMBL" id="BAYM01000035">
    <property type="protein sequence ID" value="GAN35931.1"/>
    <property type="molecule type" value="Genomic_DNA"/>
</dbReference>
<keyword evidence="1" id="KW-0472">Membrane</keyword>
<accession>A0A0C9PLR2</accession>
<protein>
    <submittedName>
        <fullName evidence="2">Uncharacterized protein</fullName>
    </submittedName>
</protein>
<proteinExistence type="predicted"/>
<evidence type="ECO:0000256" key="1">
    <source>
        <dbReference type="SAM" id="Phobius"/>
    </source>
</evidence>
<reference evidence="3" key="1">
    <citation type="submission" date="2014-05" db="EMBL/GenBank/DDBJ databases">
        <title>Whole genome sequencing of Lactobacillus casei NRIC0644.</title>
        <authorList>
            <person name="Atarashi H."/>
            <person name="Yoshida Y."/>
            <person name="Fujimura S."/>
            <person name="Tanaka N."/>
            <person name="Shiwa Y."/>
            <person name="Yoshikawa H."/>
            <person name="Okada S."/>
            <person name="Nakagawa J."/>
        </authorList>
    </citation>
    <scope>NUCLEOTIDE SEQUENCE [LARGE SCALE GENOMIC DNA]</scope>
    <source>
        <strain evidence="3">NRIC0644</strain>
    </source>
</reference>
<dbReference type="RefSeq" id="WP_003580491.1">
    <property type="nucleotide sequence ID" value="NZ_BAYM01000035.1"/>
</dbReference>
<feature type="transmembrane region" description="Helical" evidence="1">
    <location>
        <begin position="218"/>
        <end position="236"/>
    </location>
</feature>